<keyword evidence="2" id="KW-1185">Reference proteome</keyword>
<dbReference type="EnsemblMetazoa" id="CJA36256b.1">
    <property type="protein sequence ID" value="CJA36256b.1"/>
    <property type="gene ID" value="WBGene00212103"/>
</dbReference>
<evidence type="ECO:0000313" key="1">
    <source>
        <dbReference type="EnsemblMetazoa" id="CJA36256b.1"/>
    </source>
</evidence>
<reference evidence="2" key="1">
    <citation type="submission" date="2010-08" db="EMBL/GenBank/DDBJ databases">
        <authorList>
            <consortium name="Caenorhabditis japonica Sequencing Consortium"/>
            <person name="Wilson R.K."/>
        </authorList>
    </citation>
    <scope>NUCLEOTIDE SEQUENCE [LARGE SCALE GENOMIC DNA]</scope>
    <source>
        <strain evidence="2">DF5081</strain>
    </source>
</reference>
<sequence>MIPMVFLPYGKHVAADFIVNTLIRGCWLADIERVIRRGGLIDRVDLLLLLAVVWISPVLRCVITKIPGGWPSPTPSASD</sequence>
<name>A0A8R1EH44_CAEJA</name>
<organism evidence="1 2">
    <name type="scientific">Caenorhabditis japonica</name>
    <dbReference type="NCBI Taxonomy" id="281687"/>
    <lineage>
        <taxon>Eukaryota</taxon>
        <taxon>Metazoa</taxon>
        <taxon>Ecdysozoa</taxon>
        <taxon>Nematoda</taxon>
        <taxon>Chromadorea</taxon>
        <taxon>Rhabditida</taxon>
        <taxon>Rhabditina</taxon>
        <taxon>Rhabditomorpha</taxon>
        <taxon>Rhabditoidea</taxon>
        <taxon>Rhabditidae</taxon>
        <taxon>Peloderinae</taxon>
        <taxon>Caenorhabditis</taxon>
    </lineage>
</organism>
<dbReference type="AlphaFoldDB" id="A0A8R1EH44"/>
<evidence type="ECO:0000313" key="2">
    <source>
        <dbReference type="Proteomes" id="UP000005237"/>
    </source>
</evidence>
<dbReference type="Proteomes" id="UP000005237">
    <property type="component" value="Unassembled WGS sequence"/>
</dbReference>
<protein>
    <submittedName>
        <fullName evidence="1">Uncharacterized protein</fullName>
    </submittedName>
</protein>
<accession>A0A8R1EH44</accession>
<reference evidence="1" key="2">
    <citation type="submission" date="2022-06" db="UniProtKB">
        <authorList>
            <consortium name="EnsemblMetazoa"/>
        </authorList>
    </citation>
    <scope>IDENTIFICATION</scope>
    <source>
        <strain evidence="1">DF5081</strain>
    </source>
</reference>
<proteinExistence type="predicted"/>